<sequence>MTFPQRFESAQVRVIGTSDKGDVPSKCTLTSLDDIVRRTLPAAQNSLVEELCEALATTNEVTNIQEEFWDIYAKIKPRPHAELLVLEHFHQNRLEFTANERYIGCSKPSCYCCHIYMQCHPGRFSLRPTHGNLWIQWAPPLALPPASRNPNAPRPQNHHTFKMLQAMLIPIRLDLQEQIMSRRPKRRKEPDSTTGISSVAVMRHEISMLDTGTLADSTIVALNTTTLESYHIHDDDKVPFESIGSTPSTPSSIDCQADDDWNSPQFSARSDGEPLDYDTSLDADIGLSVPDHSDEKASISTHSGWNTITATST</sequence>
<evidence type="ECO:0000313" key="3">
    <source>
        <dbReference type="Proteomes" id="UP000288859"/>
    </source>
</evidence>
<feature type="region of interest" description="Disordered" evidence="1">
    <location>
        <begin position="237"/>
        <end position="313"/>
    </location>
</feature>
<accession>A0A438NBV3</accession>
<dbReference type="PANTHER" id="PTHR42037">
    <property type="match status" value="1"/>
</dbReference>
<reference evidence="2 3" key="1">
    <citation type="submission" date="2017-03" db="EMBL/GenBank/DDBJ databases">
        <title>Genomes of endolithic fungi from Antarctica.</title>
        <authorList>
            <person name="Coleine C."/>
            <person name="Masonjones S."/>
            <person name="Stajich J.E."/>
        </authorList>
    </citation>
    <scope>NUCLEOTIDE SEQUENCE [LARGE SCALE GENOMIC DNA]</scope>
    <source>
        <strain evidence="2 3">CCFEE 6314</strain>
    </source>
</reference>
<protein>
    <submittedName>
        <fullName evidence="2">Uncharacterized protein</fullName>
    </submittedName>
</protein>
<dbReference type="AlphaFoldDB" id="A0A438NBV3"/>
<gene>
    <name evidence="2" type="ORF">B0A52_02909</name>
</gene>
<dbReference type="InterPro" id="IPR027796">
    <property type="entry name" value="OTT_1508_deam-like"/>
</dbReference>
<feature type="compositionally biased region" description="Low complexity" evidence="1">
    <location>
        <begin position="242"/>
        <end position="253"/>
    </location>
</feature>
<name>A0A438NBV3_EXOME</name>
<dbReference type="Pfam" id="PF14441">
    <property type="entry name" value="OTT_1508_deam"/>
    <property type="match status" value="1"/>
</dbReference>
<dbReference type="Proteomes" id="UP000288859">
    <property type="component" value="Unassembled WGS sequence"/>
</dbReference>
<comment type="caution">
    <text evidence="2">The sequence shown here is derived from an EMBL/GenBank/DDBJ whole genome shotgun (WGS) entry which is preliminary data.</text>
</comment>
<organism evidence="2 3">
    <name type="scientific">Exophiala mesophila</name>
    <name type="common">Black yeast-like fungus</name>
    <dbReference type="NCBI Taxonomy" id="212818"/>
    <lineage>
        <taxon>Eukaryota</taxon>
        <taxon>Fungi</taxon>
        <taxon>Dikarya</taxon>
        <taxon>Ascomycota</taxon>
        <taxon>Pezizomycotina</taxon>
        <taxon>Eurotiomycetes</taxon>
        <taxon>Chaetothyriomycetidae</taxon>
        <taxon>Chaetothyriales</taxon>
        <taxon>Herpotrichiellaceae</taxon>
        <taxon>Exophiala</taxon>
    </lineage>
</organism>
<dbReference type="OrthoDB" id="4851849at2759"/>
<proteinExistence type="predicted"/>
<evidence type="ECO:0000256" key="1">
    <source>
        <dbReference type="SAM" id="MobiDB-lite"/>
    </source>
</evidence>
<dbReference type="VEuPathDB" id="FungiDB:PV10_02631"/>
<feature type="compositionally biased region" description="Polar residues" evidence="1">
    <location>
        <begin position="298"/>
        <end position="313"/>
    </location>
</feature>
<evidence type="ECO:0000313" key="2">
    <source>
        <dbReference type="EMBL" id="RVX73267.1"/>
    </source>
</evidence>
<dbReference type="EMBL" id="NAJM01000008">
    <property type="protein sequence ID" value="RVX73267.1"/>
    <property type="molecule type" value="Genomic_DNA"/>
</dbReference>
<dbReference type="PANTHER" id="PTHR42037:SF1">
    <property type="match status" value="1"/>
</dbReference>